<dbReference type="PhylomeDB" id="Q2RMY4"/>
<evidence type="ECO:0000313" key="3">
    <source>
        <dbReference type="EMBL" id="ABC24511.1"/>
    </source>
</evidence>
<keyword evidence="2 3" id="KW-0808">Transferase</keyword>
<dbReference type="eggNOG" id="COG1922">
    <property type="taxonomic scope" value="Bacteria"/>
</dbReference>
<keyword evidence="1" id="KW-0328">Glycosyltransferase</keyword>
<dbReference type="EMBL" id="CP000230">
    <property type="protein sequence ID" value="ABC24511.1"/>
    <property type="molecule type" value="Genomic_DNA"/>
</dbReference>
<evidence type="ECO:0000313" key="4">
    <source>
        <dbReference type="Proteomes" id="UP000001929"/>
    </source>
</evidence>
<dbReference type="HOGENOM" id="CLU_063203_0_1_5"/>
<keyword evidence="4" id="KW-1185">Reference proteome</keyword>
<reference evidence="3 4" key="1">
    <citation type="journal article" date="2011" name="Stand. Genomic Sci.">
        <title>Complete genome sequence of Rhodospirillum rubrum type strain (S1).</title>
        <authorList>
            <person name="Munk A.C."/>
            <person name="Copeland A."/>
            <person name="Lucas S."/>
            <person name="Lapidus A."/>
            <person name="Del Rio T.G."/>
            <person name="Barry K."/>
            <person name="Detter J.C."/>
            <person name="Hammon N."/>
            <person name="Israni S."/>
            <person name="Pitluck S."/>
            <person name="Brettin T."/>
            <person name="Bruce D."/>
            <person name="Han C."/>
            <person name="Tapia R."/>
            <person name="Gilna P."/>
            <person name="Schmutz J."/>
            <person name="Larimer F."/>
            <person name="Land M."/>
            <person name="Kyrpides N.C."/>
            <person name="Mavromatis K."/>
            <person name="Richardson P."/>
            <person name="Rohde M."/>
            <person name="Goker M."/>
            <person name="Klenk H.P."/>
            <person name="Zhang Y."/>
            <person name="Roberts G.P."/>
            <person name="Reslewic S."/>
            <person name="Schwartz D.C."/>
        </authorList>
    </citation>
    <scope>NUCLEOTIDE SEQUENCE [LARGE SCALE GENOMIC DNA]</scope>
    <source>
        <strain evidence="4">ATCC 11170 / ATH 1.1.1 / DSM 467 / LMG 4362 / NCIMB 8255 / S1</strain>
    </source>
</reference>
<dbReference type="CDD" id="cd06533">
    <property type="entry name" value="Glyco_transf_WecG_TagA"/>
    <property type="match status" value="1"/>
</dbReference>
<dbReference type="AlphaFoldDB" id="Q2RMY4"/>
<dbReference type="Pfam" id="PF03808">
    <property type="entry name" value="Glyco_tran_WecG"/>
    <property type="match status" value="1"/>
</dbReference>
<accession>Q2RMY4</accession>
<dbReference type="KEGG" id="rru:Rru_A3717"/>
<dbReference type="PANTHER" id="PTHR34136">
    <property type="match status" value="1"/>
</dbReference>
<gene>
    <name evidence="3" type="ordered locus">Rru_A3717</name>
</gene>
<dbReference type="PANTHER" id="PTHR34136:SF1">
    <property type="entry name" value="UDP-N-ACETYL-D-MANNOSAMINURONIC ACID TRANSFERASE"/>
    <property type="match status" value="1"/>
</dbReference>
<dbReference type="STRING" id="269796.Rru_A3717"/>
<dbReference type="InterPro" id="IPR004629">
    <property type="entry name" value="WecG_TagA_CpsF"/>
</dbReference>
<dbReference type="GO" id="GO:0016758">
    <property type="term" value="F:hexosyltransferase activity"/>
    <property type="evidence" value="ECO:0007669"/>
    <property type="project" value="TreeGrafter"/>
</dbReference>
<sequence>MTTADTRTGDLPPGVSYLGIAYSGLTLEQAAAALAARPAGAAFAYVVTPNAQHVVHLNRGEPFFTLAYRDAWLRLSDSRVLAALTKLIGGPRLPVATGSDLTALLFQSVITADDPLVVIGGTAETDERLRAMFGLRHLVSHRPPMGVLRNPQAIAACVEFIAAHPARFVFFAVGSPQSEVIAQHAFASGRATGSGLCIGGALLFLTGQVKRAPLWMRRLALEWLYRLLANPRGHFRRVFVDSLPLVGLVLADRFKTRRSAK</sequence>
<evidence type="ECO:0000256" key="2">
    <source>
        <dbReference type="ARBA" id="ARBA00022679"/>
    </source>
</evidence>
<dbReference type="Proteomes" id="UP000001929">
    <property type="component" value="Chromosome"/>
</dbReference>
<dbReference type="PATRIC" id="fig|269796.9.peg.3841"/>
<name>Q2RMY4_RHORT</name>
<dbReference type="RefSeq" id="WP_011391464.1">
    <property type="nucleotide sequence ID" value="NC_007643.1"/>
</dbReference>
<dbReference type="CAZy" id="GT26">
    <property type="family name" value="Glycosyltransferase Family 26"/>
</dbReference>
<evidence type="ECO:0000256" key="1">
    <source>
        <dbReference type="ARBA" id="ARBA00022676"/>
    </source>
</evidence>
<organism evidence="3 4">
    <name type="scientific">Rhodospirillum rubrum (strain ATCC 11170 / ATH 1.1.1 / DSM 467 / LMG 4362 / NCIMB 8255 / S1)</name>
    <dbReference type="NCBI Taxonomy" id="269796"/>
    <lineage>
        <taxon>Bacteria</taxon>
        <taxon>Pseudomonadati</taxon>
        <taxon>Pseudomonadota</taxon>
        <taxon>Alphaproteobacteria</taxon>
        <taxon>Rhodospirillales</taxon>
        <taxon>Rhodospirillaceae</taxon>
        <taxon>Rhodospirillum</taxon>
    </lineage>
</organism>
<proteinExistence type="predicted"/>
<dbReference type="EnsemblBacteria" id="ABC24511">
    <property type="protein sequence ID" value="ABC24511"/>
    <property type="gene ID" value="Rru_A3717"/>
</dbReference>
<protein>
    <submittedName>
        <fullName evidence="3">Glycosyl transferase WecB/TagA/CpsF</fullName>
    </submittedName>
</protein>